<keyword evidence="3 6" id="KW-0690">Ribosome biogenesis</keyword>
<accession>C1N880</accession>
<dbReference type="GO" id="GO:0000055">
    <property type="term" value="P:ribosomal large subunit export from nucleus"/>
    <property type="evidence" value="ECO:0007669"/>
    <property type="project" value="UniProtKB-UniRule"/>
</dbReference>
<comment type="similarity">
    <text evidence="1 6">Belongs to the SDA1 family.</text>
</comment>
<evidence type="ECO:0000256" key="6">
    <source>
        <dbReference type="RuleBase" id="RU365057"/>
    </source>
</evidence>
<keyword evidence="5 6" id="KW-0539">Nucleus</keyword>
<dbReference type="EMBL" id="GG663750">
    <property type="protein sequence ID" value="EEH51657.1"/>
    <property type="molecule type" value="Genomic_DNA"/>
</dbReference>
<protein>
    <recommendedName>
        <fullName evidence="6">Protein SDA1</fullName>
    </recommendedName>
</protein>
<dbReference type="InterPro" id="IPR012977">
    <property type="entry name" value="SDA1_N"/>
</dbReference>
<evidence type="ECO:0000256" key="4">
    <source>
        <dbReference type="ARBA" id="ARBA00022927"/>
    </source>
</evidence>
<dbReference type="GO" id="GO:0005730">
    <property type="term" value="C:nucleolus"/>
    <property type="evidence" value="ECO:0007669"/>
    <property type="project" value="UniProtKB-SubCell"/>
</dbReference>
<sequence length="684" mass="76406">MSRVDLLGLQGKCKRDPEGYRDDVLMQLQHFNALHGLFMLKPGKDFKEFADLVSFLAQVAASYPKDMPRFHVALVDLLEKHYAHLDPSLRRSLTSALILLRNRGSVQATELLPLFFRLFRCQDKQLRVLIFRHVVADVKRANKNKRDERLNRSVQNFLAATLKDENEAAAKKALAVITELYRRNVWSDARTVNLVADACKHPAPRVMVGALKFFLGQDEAAEAAAEAGDEDEDDEDEDAVGKKAKTGGVSRTKQKKQAKLKRQMASIRRANKKEDGGRNGEARFAAMQLVNDPQAFAETLFNRLQSGSALKFDTKMLLIQVVSRVVGLHRLHLLHLYPFLQRYVQPNQREVTRLLAAAATACHELVPPDALDPLLRQLVNQFVHDRARPEVVAVGINTVREICLRCPLVMNSDLLQDLAQYKRARDKPVATAARALISLFRELAPKMLEKKDRGRGADLDRDVDAYGSEKVLDRIEGAELLQREDGGEDDSDVEEAADSSDDDDDEEGEEVAEEEDEREETEENGDDGDGDSDASDSDADAAAIERTRVLTPDDFKRIKALRTASQLSGAMQKGGGKKADATANDELRALMRRADAERFGSSTADRRASRVASIMAGREERGEFGSSQERKNKKTGGKSNKEKAKKKNLPLAARVRAAHKRRTGGVAKRVKDKQQRGHFRKGKF</sequence>
<proteinExistence type="inferred from homology"/>
<dbReference type="Pfam" id="PF05285">
    <property type="entry name" value="SDA1_dom"/>
    <property type="match status" value="1"/>
</dbReference>
<keyword evidence="2 6" id="KW-0813">Transport</keyword>
<dbReference type="PANTHER" id="PTHR12730:SF0">
    <property type="entry name" value="PROTEIN SDA1 HOMOLOG"/>
    <property type="match status" value="1"/>
</dbReference>
<feature type="compositionally biased region" description="Basic and acidic residues" evidence="7">
    <location>
        <begin position="476"/>
        <end position="485"/>
    </location>
</feature>
<dbReference type="OMA" id="AMYKTYK"/>
<feature type="domain" description="SDA1 N-terminal" evidence="9">
    <location>
        <begin position="55"/>
        <end position="424"/>
    </location>
</feature>
<evidence type="ECO:0000313" key="11">
    <source>
        <dbReference type="Proteomes" id="UP000001876"/>
    </source>
</evidence>
<dbReference type="RefSeq" id="XP_003064035.1">
    <property type="nucleotide sequence ID" value="XM_003063989.1"/>
</dbReference>
<dbReference type="InterPro" id="IPR011989">
    <property type="entry name" value="ARM-like"/>
</dbReference>
<feature type="compositionally biased region" description="Basic and acidic residues" evidence="7">
    <location>
        <begin position="597"/>
        <end position="608"/>
    </location>
</feature>
<keyword evidence="11" id="KW-1185">Reference proteome</keyword>
<evidence type="ECO:0000256" key="3">
    <source>
        <dbReference type="ARBA" id="ARBA00022517"/>
    </source>
</evidence>
<evidence type="ECO:0000256" key="5">
    <source>
        <dbReference type="ARBA" id="ARBA00023242"/>
    </source>
</evidence>
<evidence type="ECO:0000259" key="8">
    <source>
        <dbReference type="Pfam" id="PF05285"/>
    </source>
</evidence>
<feature type="region of interest" description="Disordered" evidence="7">
    <location>
        <begin position="597"/>
        <end position="684"/>
    </location>
</feature>
<dbReference type="Gene3D" id="1.25.10.10">
    <property type="entry name" value="Leucine-rich Repeat Variant"/>
    <property type="match status" value="1"/>
</dbReference>
<feature type="compositionally biased region" description="Acidic residues" evidence="7">
    <location>
        <begin position="486"/>
        <end position="539"/>
    </location>
</feature>
<comment type="function">
    <text evidence="6">Required for 60S pre-ribosomal subunits export to the cytoplasm.</text>
</comment>
<dbReference type="STRING" id="564608.C1N880"/>
<gene>
    <name evidence="10" type="ORF">MICPUCDRAFT_23401</name>
</gene>
<dbReference type="GeneID" id="9689664"/>
<dbReference type="OrthoDB" id="2196187at2759"/>
<dbReference type="Proteomes" id="UP000001876">
    <property type="component" value="Unassembled WGS sequence"/>
</dbReference>
<evidence type="ECO:0000256" key="7">
    <source>
        <dbReference type="SAM" id="MobiDB-lite"/>
    </source>
</evidence>
<feature type="compositionally biased region" description="Basic and acidic residues" evidence="7">
    <location>
        <begin position="543"/>
        <end position="557"/>
    </location>
</feature>
<keyword evidence="4 6" id="KW-0653">Protein transport</keyword>
<evidence type="ECO:0000256" key="1">
    <source>
        <dbReference type="ARBA" id="ARBA00005783"/>
    </source>
</evidence>
<feature type="region of interest" description="Disordered" evidence="7">
    <location>
        <begin position="476"/>
        <end position="584"/>
    </location>
</feature>
<dbReference type="Pfam" id="PF08158">
    <property type="entry name" value="SDA1_HEAT"/>
    <property type="match status" value="1"/>
</dbReference>
<feature type="region of interest" description="Disordered" evidence="7">
    <location>
        <begin position="224"/>
        <end position="278"/>
    </location>
</feature>
<feature type="compositionally biased region" description="Basic residues" evidence="7">
    <location>
        <begin position="252"/>
        <end position="262"/>
    </location>
</feature>
<dbReference type="GO" id="GO:0042273">
    <property type="term" value="P:ribosomal large subunit biogenesis"/>
    <property type="evidence" value="ECO:0007669"/>
    <property type="project" value="UniProtKB-UniRule"/>
</dbReference>
<feature type="compositionally biased region" description="Acidic residues" evidence="7">
    <location>
        <begin position="227"/>
        <end position="238"/>
    </location>
</feature>
<dbReference type="KEGG" id="mpp:MICPUCDRAFT_23401"/>
<reference evidence="10 11" key="1">
    <citation type="journal article" date="2009" name="Science">
        <title>Green evolution and dynamic adaptations revealed by genomes of the marine picoeukaryotes Micromonas.</title>
        <authorList>
            <person name="Worden A.Z."/>
            <person name="Lee J.H."/>
            <person name="Mock T."/>
            <person name="Rouze P."/>
            <person name="Simmons M.P."/>
            <person name="Aerts A.L."/>
            <person name="Allen A.E."/>
            <person name="Cuvelier M.L."/>
            <person name="Derelle E."/>
            <person name="Everett M.V."/>
            <person name="Foulon E."/>
            <person name="Grimwood J."/>
            <person name="Gundlach H."/>
            <person name="Henrissat B."/>
            <person name="Napoli C."/>
            <person name="McDonald S.M."/>
            <person name="Parker M.S."/>
            <person name="Rombauts S."/>
            <person name="Salamov A."/>
            <person name="Von Dassow P."/>
            <person name="Badger J.H."/>
            <person name="Coutinho P.M."/>
            <person name="Demir E."/>
            <person name="Dubchak I."/>
            <person name="Gentemann C."/>
            <person name="Eikrem W."/>
            <person name="Gready J.E."/>
            <person name="John U."/>
            <person name="Lanier W."/>
            <person name="Lindquist E.A."/>
            <person name="Lucas S."/>
            <person name="Mayer K.F."/>
            <person name="Moreau H."/>
            <person name="Not F."/>
            <person name="Otillar R."/>
            <person name="Panaud O."/>
            <person name="Pangilinan J."/>
            <person name="Paulsen I."/>
            <person name="Piegu B."/>
            <person name="Poliakov A."/>
            <person name="Robbens S."/>
            <person name="Schmutz J."/>
            <person name="Toulza E."/>
            <person name="Wyss T."/>
            <person name="Zelensky A."/>
            <person name="Zhou K."/>
            <person name="Armbrust E.V."/>
            <person name="Bhattacharya D."/>
            <person name="Goodenough U.W."/>
            <person name="Van de Peer Y."/>
            <person name="Grigoriev I.V."/>
        </authorList>
    </citation>
    <scope>NUCLEOTIDE SEQUENCE [LARGE SCALE GENOMIC DNA]</scope>
    <source>
        <strain evidence="10 11">CCMP1545</strain>
    </source>
</reference>
<dbReference type="PANTHER" id="PTHR12730">
    <property type="entry name" value="HSDA/SDA1-RELATED"/>
    <property type="match status" value="1"/>
</dbReference>
<name>C1N880_MICPC</name>
<evidence type="ECO:0000259" key="9">
    <source>
        <dbReference type="Pfam" id="PF08158"/>
    </source>
</evidence>
<feature type="compositionally biased region" description="Basic residues" evidence="7">
    <location>
        <begin position="656"/>
        <end position="684"/>
    </location>
</feature>
<dbReference type="SUPFAM" id="SSF48371">
    <property type="entry name" value="ARM repeat"/>
    <property type="match status" value="1"/>
</dbReference>
<evidence type="ECO:0000313" key="10">
    <source>
        <dbReference type="EMBL" id="EEH51657.1"/>
    </source>
</evidence>
<dbReference type="GO" id="GO:0015031">
    <property type="term" value="P:protein transport"/>
    <property type="evidence" value="ECO:0007669"/>
    <property type="project" value="UniProtKB-KW"/>
</dbReference>
<feature type="domain" description="SDA1 middle" evidence="8">
    <location>
        <begin position="488"/>
        <end position="617"/>
    </location>
</feature>
<dbReference type="InterPro" id="IPR016024">
    <property type="entry name" value="ARM-type_fold"/>
</dbReference>
<dbReference type="InterPro" id="IPR007949">
    <property type="entry name" value="SDA1_MD"/>
</dbReference>
<organism evidence="11">
    <name type="scientific">Micromonas pusilla (strain CCMP1545)</name>
    <name type="common">Picoplanktonic green alga</name>
    <dbReference type="NCBI Taxonomy" id="564608"/>
    <lineage>
        <taxon>Eukaryota</taxon>
        <taxon>Viridiplantae</taxon>
        <taxon>Chlorophyta</taxon>
        <taxon>Mamiellophyceae</taxon>
        <taxon>Mamiellales</taxon>
        <taxon>Mamiellaceae</taxon>
        <taxon>Micromonas</taxon>
    </lineage>
</organism>
<evidence type="ECO:0000256" key="2">
    <source>
        <dbReference type="ARBA" id="ARBA00022448"/>
    </source>
</evidence>
<dbReference type="InterPro" id="IPR027312">
    <property type="entry name" value="Sda1"/>
</dbReference>
<dbReference type="AlphaFoldDB" id="C1N880"/>
<comment type="subcellular location">
    <subcellularLocation>
        <location evidence="6">Nucleus</location>
        <location evidence="6">Nucleolus</location>
    </subcellularLocation>
</comment>
<dbReference type="eggNOG" id="KOG2229">
    <property type="taxonomic scope" value="Eukaryota"/>
</dbReference>